<organism evidence="1 2">
    <name type="scientific">Bifidobacterium tsurumiense</name>
    <dbReference type="NCBI Taxonomy" id="356829"/>
    <lineage>
        <taxon>Bacteria</taxon>
        <taxon>Bacillati</taxon>
        <taxon>Actinomycetota</taxon>
        <taxon>Actinomycetes</taxon>
        <taxon>Bifidobacteriales</taxon>
        <taxon>Bifidobacteriaceae</taxon>
        <taxon>Bifidobacterium</taxon>
    </lineage>
</organism>
<dbReference type="InterPro" id="IPR021345">
    <property type="entry name" value="DUF2961"/>
</dbReference>
<protein>
    <submittedName>
        <fullName evidence="1">Uncharacterized protein</fullName>
    </submittedName>
</protein>
<keyword evidence="2" id="KW-1185">Reference proteome</keyword>
<dbReference type="Proteomes" id="UP000029080">
    <property type="component" value="Unassembled WGS sequence"/>
</dbReference>
<evidence type="ECO:0000313" key="2">
    <source>
        <dbReference type="Proteomes" id="UP000029080"/>
    </source>
</evidence>
<gene>
    <name evidence="1" type="ORF">BITS_1427</name>
</gene>
<evidence type="ECO:0000313" key="1">
    <source>
        <dbReference type="EMBL" id="KFJ04908.1"/>
    </source>
</evidence>
<sequence>MRRSVICDEFLLKGVIVGATNTNAGTAVFGNNSLGGLPFSTNHGRSRCVNAENPSGGKGVAAMAASSLGPSRKGSPCIKTVRKGDTVTLMDVEGPGIIRHIWMTVTDQTSSTGPNVLRNLILEFYWDGEESPSVRCPIGDFFCCGHAQSCNINSIPVMVAPNRGFNCYFAMPFEHARIVLHNDHNEDVPAFFYQIDYTEYDELPTDAMRFHAQWRRERVTESGRDYVVLDSVHGSGAYVGTYLALTALESRWWGEGEFKMYIDGDDRYPTWCSTGAEDYFGGAWSFAGFDRGGHMSEQTFTGPYLGFPFYSQTIARNRESAYWDINAPVMRGLYRWHIPDPIYFDSDLRVEWQQIGTEERGNFERQDDVASVAYWYQFEPHVPFTSIGDRHFRQPR</sequence>
<reference evidence="1 2" key="1">
    <citation type="submission" date="2014-03" db="EMBL/GenBank/DDBJ databases">
        <title>Genomics of Bifidobacteria.</title>
        <authorList>
            <person name="Ventura M."/>
            <person name="Milani C."/>
            <person name="Lugli G.A."/>
        </authorList>
    </citation>
    <scope>NUCLEOTIDE SEQUENCE [LARGE SCALE GENOMIC DNA]</scope>
    <source>
        <strain evidence="1 2">JCM 13495</strain>
    </source>
</reference>
<accession>A0A087EAV7</accession>
<dbReference type="Pfam" id="PF11175">
    <property type="entry name" value="DUF2961"/>
    <property type="match status" value="1"/>
</dbReference>
<dbReference type="OrthoDB" id="2518538at2"/>
<dbReference type="EMBL" id="JGZU01000017">
    <property type="protein sequence ID" value="KFJ04908.1"/>
    <property type="molecule type" value="Genomic_DNA"/>
</dbReference>
<dbReference type="Gene3D" id="2.60.120.1390">
    <property type="match status" value="1"/>
</dbReference>
<dbReference type="STRING" id="356829.BITS_1427"/>
<dbReference type="eggNOG" id="COG4030">
    <property type="taxonomic scope" value="Bacteria"/>
</dbReference>
<comment type="caution">
    <text evidence="1">The sequence shown here is derived from an EMBL/GenBank/DDBJ whole genome shotgun (WGS) entry which is preliminary data.</text>
</comment>
<name>A0A087EAV7_9BIFI</name>
<proteinExistence type="predicted"/>
<dbReference type="AlphaFoldDB" id="A0A087EAV7"/>